<dbReference type="Proteomes" id="UP000054166">
    <property type="component" value="Unassembled WGS sequence"/>
</dbReference>
<name>A0A0C3BB79_PILCF</name>
<dbReference type="EMBL" id="KN833059">
    <property type="protein sequence ID" value="KIM74572.1"/>
    <property type="molecule type" value="Genomic_DNA"/>
</dbReference>
<accession>A0A0C3BB79</accession>
<dbReference type="InParanoid" id="A0A0C3BB79"/>
<dbReference type="HOGENOM" id="CLU_1267330_0_0_1"/>
<gene>
    <name evidence="1" type="ORF">PILCRDRAFT_92529</name>
</gene>
<proteinExistence type="predicted"/>
<dbReference type="AlphaFoldDB" id="A0A0C3BB79"/>
<protein>
    <submittedName>
        <fullName evidence="1">Uncharacterized protein</fullName>
    </submittedName>
</protein>
<evidence type="ECO:0000313" key="2">
    <source>
        <dbReference type="Proteomes" id="UP000054166"/>
    </source>
</evidence>
<sequence length="218" mass="25288">MADILRWMEEVQRTQSPTSCWRPSTPPSSVQSLSDWRVVCLVGTIDPKETYNVVYHPLQTFTLLPPQNQISKFVATSSPIPIISLVLLLQHQRITLLYDLCALRHSHRSAMLYACHMHNVLQVELFLAEERYEMAVFTYKAAKLQMNITRERLRTIKDHLSLCVNTALDELAAAHIINDNRREPWHAPDGAILECPWLRPYQSRRLKRKKTVVCWSSI</sequence>
<evidence type="ECO:0000313" key="1">
    <source>
        <dbReference type="EMBL" id="KIM74572.1"/>
    </source>
</evidence>
<reference evidence="1 2" key="1">
    <citation type="submission" date="2014-04" db="EMBL/GenBank/DDBJ databases">
        <authorList>
            <consortium name="DOE Joint Genome Institute"/>
            <person name="Kuo A."/>
            <person name="Tarkka M."/>
            <person name="Buscot F."/>
            <person name="Kohler A."/>
            <person name="Nagy L.G."/>
            <person name="Floudas D."/>
            <person name="Copeland A."/>
            <person name="Barry K.W."/>
            <person name="Cichocki N."/>
            <person name="Veneault-Fourrey C."/>
            <person name="LaButti K."/>
            <person name="Lindquist E.A."/>
            <person name="Lipzen A."/>
            <person name="Lundell T."/>
            <person name="Morin E."/>
            <person name="Murat C."/>
            <person name="Sun H."/>
            <person name="Tunlid A."/>
            <person name="Henrissat B."/>
            <person name="Grigoriev I.V."/>
            <person name="Hibbett D.S."/>
            <person name="Martin F."/>
            <person name="Nordberg H.P."/>
            <person name="Cantor M.N."/>
            <person name="Hua S.X."/>
        </authorList>
    </citation>
    <scope>NUCLEOTIDE SEQUENCE [LARGE SCALE GENOMIC DNA]</scope>
    <source>
        <strain evidence="1 2">F 1598</strain>
    </source>
</reference>
<organism evidence="1 2">
    <name type="scientific">Piloderma croceum (strain F 1598)</name>
    <dbReference type="NCBI Taxonomy" id="765440"/>
    <lineage>
        <taxon>Eukaryota</taxon>
        <taxon>Fungi</taxon>
        <taxon>Dikarya</taxon>
        <taxon>Basidiomycota</taxon>
        <taxon>Agaricomycotina</taxon>
        <taxon>Agaricomycetes</taxon>
        <taxon>Agaricomycetidae</taxon>
        <taxon>Atheliales</taxon>
        <taxon>Atheliaceae</taxon>
        <taxon>Piloderma</taxon>
    </lineage>
</organism>
<keyword evidence="2" id="KW-1185">Reference proteome</keyword>
<reference evidence="2" key="2">
    <citation type="submission" date="2015-01" db="EMBL/GenBank/DDBJ databases">
        <title>Evolutionary Origins and Diversification of the Mycorrhizal Mutualists.</title>
        <authorList>
            <consortium name="DOE Joint Genome Institute"/>
            <consortium name="Mycorrhizal Genomics Consortium"/>
            <person name="Kohler A."/>
            <person name="Kuo A."/>
            <person name="Nagy L.G."/>
            <person name="Floudas D."/>
            <person name="Copeland A."/>
            <person name="Barry K.W."/>
            <person name="Cichocki N."/>
            <person name="Veneault-Fourrey C."/>
            <person name="LaButti K."/>
            <person name="Lindquist E.A."/>
            <person name="Lipzen A."/>
            <person name="Lundell T."/>
            <person name="Morin E."/>
            <person name="Murat C."/>
            <person name="Riley R."/>
            <person name="Ohm R."/>
            <person name="Sun H."/>
            <person name="Tunlid A."/>
            <person name="Henrissat B."/>
            <person name="Grigoriev I.V."/>
            <person name="Hibbett D.S."/>
            <person name="Martin F."/>
        </authorList>
    </citation>
    <scope>NUCLEOTIDE SEQUENCE [LARGE SCALE GENOMIC DNA]</scope>
    <source>
        <strain evidence="2">F 1598</strain>
    </source>
</reference>